<sequence>MLAFAYDQFLRHSFSTLDQFVEELGDLLKCPVTVENSHHHLLAYSEHGEGTDQARVSTIIGRKVPAPLIHRFWKDGIMASLNQTSEPISIAEIPDMGLGPRVALSVRDQEGRVLGYIWVSETNRTLTAYEQQWLKKAARKAARLMQKANRYKRGEASNEERLWKLLTNTHELGDIPEEVRQEERQSSILLIDLANQLEHMETVQTLFESSNAVLFMFDGEFFIAFIYGKDLRKQVGAFAEKLPDGVHIAAGNPSFAVDGCARAYEQAKALLELKKRFDSELADCLFYYEAGAYKYIQPYEDTAMIAGDHPAIEQLREYDAENQTSLLETLAMYIEKDGHLTAAAKALHVHPNSLQYRLKRIAELTGLHLRNPAERIGLYLDLQRKKAQLSVNSTNGIGNFRVDAPKKKRP</sequence>
<protein>
    <recommendedName>
        <fullName evidence="1">PucR C-terminal helix-turn-helix domain-containing protein</fullName>
    </recommendedName>
</protein>
<name>A0A268NZ40_SHOCL</name>
<dbReference type="Proteomes" id="UP000216207">
    <property type="component" value="Unassembled WGS sequence"/>
</dbReference>
<feature type="domain" description="PucR C-terminal helix-turn-helix" evidence="1">
    <location>
        <begin position="326"/>
        <end position="382"/>
    </location>
</feature>
<dbReference type="Gene3D" id="1.10.10.2840">
    <property type="entry name" value="PucR C-terminal helix-turn-helix domain"/>
    <property type="match status" value="1"/>
</dbReference>
<reference evidence="2 3" key="1">
    <citation type="submission" date="2017-07" db="EMBL/GenBank/DDBJ databases">
        <title>Isolation and whole genome analysis of endospore-forming bacteria from heroin.</title>
        <authorList>
            <person name="Kalinowski J."/>
            <person name="Ahrens B."/>
            <person name="Al-Dilaimi A."/>
            <person name="Winkler A."/>
            <person name="Wibberg D."/>
            <person name="Schleenbecker U."/>
            <person name="Ruckert C."/>
            <person name="Wolfel R."/>
            <person name="Grass G."/>
        </authorList>
    </citation>
    <scope>NUCLEOTIDE SEQUENCE [LARGE SCALE GENOMIC DNA]</scope>
    <source>
        <strain evidence="2 3">7539</strain>
    </source>
</reference>
<comment type="caution">
    <text evidence="2">The sequence shown here is derived from an EMBL/GenBank/DDBJ whole genome shotgun (WGS) entry which is preliminary data.</text>
</comment>
<dbReference type="PANTHER" id="PTHR33744">
    <property type="entry name" value="CARBOHYDRATE DIACID REGULATOR"/>
    <property type="match status" value="1"/>
</dbReference>
<dbReference type="InterPro" id="IPR025736">
    <property type="entry name" value="PucR_C-HTH_dom"/>
</dbReference>
<evidence type="ECO:0000259" key="1">
    <source>
        <dbReference type="Pfam" id="PF13556"/>
    </source>
</evidence>
<proteinExistence type="predicted"/>
<dbReference type="AlphaFoldDB" id="A0A268NZ40"/>
<accession>A0A268NZ40</accession>
<dbReference type="Pfam" id="PF13556">
    <property type="entry name" value="HTH_30"/>
    <property type="match status" value="1"/>
</dbReference>
<dbReference type="InterPro" id="IPR042070">
    <property type="entry name" value="PucR_C-HTH_sf"/>
</dbReference>
<dbReference type="RefSeq" id="WP_095326822.1">
    <property type="nucleotide sequence ID" value="NZ_JAUPFF010000007.1"/>
</dbReference>
<organism evidence="2 3">
    <name type="scientific">Shouchella clausii</name>
    <name type="common">Alkalihalobacillus clausii</name>
    <dbReference type="NCBI Taxonomy" id="79880"/>
    <lineage>
        <taxon>Bacteria</taxon>
        <taxon>Bacillati</taxon>
        <taxon>Bacillota</taxon>
        <taxon>Bacilli</taxon>
        <taxon>Bacillales</taxon>
        <taxon>Bacillaceae</taxon>
        <taxon>Shouchella</taxon>
    </lineage>
</organism>
<dbReference type="PANTHER" id="PTHR33744:SF1">
    <property type="entry name" value="DNA-BINDING TRANSCRIPTIONAL ACTIVATOR ADER"/>
    <property type="match status" value="1"/>
</dbReference>
<dbReference type="InterPro" id="IPR051448">
    <property type="entry name" value="CdaR-like_regulators"/>
</dbReference>
<gene>
    <name evidence="2" type="ORF">CHH72_13720</name>
</gene>
<evidence type="ECO:0000313" key="2">
    <source>
        <dbReference type="EMBL" id="PAE88330.1"/>
    </source>
</evidence>
<evidence type="ECO:0000313" key="3">
    <source>
        <dbReference type="Proteomes" id="UP000216207"/>
    </source>
</evidence>
<dbReference type="EMBL" id="NPCC01000017">
    <property type="protein sequence ID" value="PAE88330.1"/>
    <property type="molecule type" value="Genomic_DNA"/>
</dbReference>